<dbReference type="Gene3D" id="3.90.550.10">
    <property type="entry name" value="Spore Coat Polysaccharide Biosynthesis Protein SpsA, Chain A"/>
    <property type="match status" value="1"/>
</dbReference>
<protein>
    <recommendedName>
        <fullName evidence="7">2-C-methyl-D-erythritol 4-phosphate cytidylyltransferase</fullName>
        <ecNumber evidence="7">2.7.7.60</ecNumber>
    </recommendedName>
    <alternativeName>
        <fullName evidence="7">4-diphosphocytidyl-2C-methyl-D-erythritol synthase</fullName>
    </alternativeName>
    <alternativeName>
        <fullName evidence="7">MEP cytidylyltransferase</fullName>
        <shortName evidence="7">MCT</shortName>
    </alternativeName>
</protein>
<dbReference type="PANTHER" id="PTHR32125">
    <property type="entry name" value="2-C-METHYL-D-ERYTHRITOL 4-PHOSPHATE CYTIDYLYLTRANSFERASE, CHLOROPLASTIC"/>
    <property type="match status" value="1"/>
</dbReference>
<feature type="site" description="Positions MEP for the nucleophilic attack" evidence="7">
    <location>
        <position position="271"/>
    </location>
</feature>
<evidence type="ECO:0000256" key="6">
    <source>
        <dbReference type="ARBA" id="ARBA00023229"/>
    </source>
</evidence>
<dbReference type="NCBIfam" id="TIGR00453">
    <property type="entry name" value="ispD"/>
    <property type="match status" value="1"/>
</dbReference>
<evidence type="ECO:0000256" key="3">
    <source>
        <dbReference type="ARBA" id="ARBA00009789"/>
    </source>
</evidence>
<dbReference type="UniPathway" id="UPA00056">
    <property type="reaction ID" value="UER00093"/>
</dbReference>
<reference evidence="9 10" key="1">
    <citation type="submission" date="2018-03" db="EMBL/GenBank/DDBJ databases">
        <title>Genomic Encyclopedia of Archaeal and Bacterial Type Strains, Phase II (KMG-II): from individual species to whole genera.</title>
        <authorList>
            <person name="Goeker M."/>
        </authorList>
    </citation>
    <scope>NUCLEOTIDE SEQUENCE [LARGE SCALE GENOMIC DNA]</scope>
    <source>
        <strain evidence="9 10">DSM 44946</strain>
    </source>
</reference>
<feature type="site" description="Transition state stabilizer" evidence="7">
    <location>
        <position position="85"/>
    </location>
</feature>
<dbReference type="AlphaFoldDB" id="A0A2T0LBI7"/>
<evidence type="ECO:0000313" key="9">
    <source>
        <dbReference type="EMBL" id="PRX39297.1"/>
    </source>
</evidence>
<dbReference type="EMBL" id="PVNE01000026">
    <property type="protein sequence ID" value="PRX39297.1"/>
    <property type="molecule type" value="Genomic_DNA"/>
</dbReference>
<evidence type="ECO:0000256" key="4">
    <source>
        <dbReference type="ARBA" id="ARBA00022679"/>
    </source>
</evidence>
<evidence type="ECO:0000256" key="8">
    <source>
        <dbReference type="SAM" id="MobiDB-lite"/>
    </source>
</evidence>
<proteinExistence type="inferred from homology"/>
<dbReference type="Pfam" id="PF01128">
    <property type="entry name" value="IspD"/>
    <property type="match status" value="1"/>
</dbReference>
<feature type="site" description="Positions MEP for the nucleophilic attack" evidence="7">
    <location>
        <position position="215"/>
    </location>
</feature>
<dbReference type="GO" id="GO:0050518">
    <property type="term" value="F:2-C-methyl-D-erythritol 4-phosphate cytidylyltransferase activity"/>
    <property type="evidence" value="ECO:0007669"/>
    <property type="project" value="UniProtKB-UniRule"/>
</dbReference>
<feature type="site" description="Transition state stabilizer" evidence="7">
    <location>
        <position position="78"/>
    </location>
</feature>
<evidence type="ECO:0000256" key="7">
    <source>
        <dbReference type="HAMAP-Rule" id="MF_00108"/>
    </source>
</evidence>
<keyword evidence="6 7" id="KW-0414">Isoprene biosynthesis</keyword>
<organism evidence="9 10">
    <name type="scientific">Planifilum fimeticola</name>
    <dbReference type="NCBI Taxonomy" id="201975"/>
    <lineage>
        <taxon>Bacteria</taxon>
        <taxon>Bacillati</taxon>
        <taxon>Bacillota</taxon>
        <taxon>Bacilli</taxon>
        <taxon>Bacillales</taxon>
        <taxon>Thermoactinomycetaceae</taxon>
        <taxon>Planifilum</taxon>
    </lineage>
</organism>
<dbReference type="GO" id="GO:0019288">
    <property type="term" value="P:isopentenyl diphosphate biosynthetic process, methylerythritol 4-phosphate pathway"/>
    <property type="evidence" value="ECO:0007669"/>
    <property type="project" value="UniProtKB-UniRule"/>
</dbReference>
<dbReference type="InterPro" id="IPR034683">
    <property type="entry name" value="IspD/TarI"/>
</dbReference>
<keyword evidence="5 7" id="KW-0548">Nucleotidyltransferase</keyword>
<evidence type="ECO:0000256" key="2">
    <source>
        <dbReference type="ARBA" id="ARBA00004787"/>
    </source>
</evidence>
<dbReference type="PANTHER" id="PTHR32125:SF4">
    <property type="entry name" value="2-C-METHYL-D-ERYTHRITOL 4-PHOSPHATE CYTIDYLYLTRANSFERASE, CHLOROPLASTIC"/>
    <property type="match status" value="1"/>
</dbReference>
<comment type="caution">
    <text evidence="9">The sequence shown here is derived from an EMBL/GenBank/DDBJ whole genome shotgun (WGS) entry which is preliminary data.</text>
</comment>
<dbReference type="PROSITE" id="PS01295">
    <property type="entry name" value="ISPD"/>
    <property type="match status" value="1"/>
</dbReference>
<gene>
    <name evidence="7" type="primary">ispD</name>
    <name evidence="9" type="ORF">CLV97_1263</name>
</gene>
<dbReference type="InterPro" id="IPR050088">
    <property type="entry name" value="IspD/TarI_cytidylyltransf_bact"/>
</dbReference>
<dbReference type="FunFam" id="3.90.550.10:FF:000003">
    <property type="entry name" value="2-C-methyl-D-erythritol 4-phosphate cytidylyltransferase"/>
    <property type="match status" value="1"/>
</dbReference>
<evidence type="ECO:0000256" key="1">
    <source>
        <dbReference type="ARBA" id="ARBA00001282"/>
    </source>
</evidence>
<dbReference type="HAMAP" id="MF_00108">
    <property type="entry name" value="IspD"/>
    <property type="match status" value="1"/>
</dbReference>
<keyword evidence="4 7" id="KW-0808">Transferase</keyword>
<comment type="pathway">
    <text evidence="2 7">Isoprenoid biosynthesis; isopentenyl diphosphate biosynthesis via DXP pathway; isopentenyl diphosphate from 1-deoxy-D-xylulose 5-phosphate: step 2/6.</text>
</comment>
<accession>A0A2T0LBI7</accession>
<dbReference type="Proteomes" id="UP000237797">
    <property type="component" value="Unassembled WGS sequence"/>
</dbReference>
<dbReference type="InterPro" id="IPR018294">
    <property type="entry name" value="ISPD_synthase_CS"/>
</dbReference>
<dbReference type="InterPro" id="IPR001228">
    <property type="entry name" value="IspD"/>
</dbReference>
<comment type="catalytic activity">
    <reaction evidence="1 7">
        <text>2-C-methyl-D-erythritol 4-phosphate + CTP + H(+) = 4-CDP-2-C-methyl-D-erythritol + diphosphate</text>
        <dbReference type="Rhea" id="RHEA:13429"/>
        <dbReference type="ChEBI" id="CHEBI:15378"/>
        <dbReference type="ChEBI" id="CHEBI:33019"/>
        <dbReference type="ChEBI" id="CHEBI:37563"/>
        <dbReference type="ChEBI" id="CHEBI:57823"/>
        <dbReference type="ChEBI" id="CHEBI:58262"/>
        <dbReference type="EC" id="2.7.7.60"/>
    </reaction>
</comment>
<dbReference type="InterPro" id="IPR029044">
    <property type="entry name" value="Nucleotide-diphossugar_trans"/>
</dbReference>
<sequence>MIPPACSAAATDGRRKLRKAGGSGRPAFGQMRPHQSKYARIRPRRVVPGVRAFSAFCERGQVIVTVGVIIPAAGRGKRMGAPVNKPFLPLGGQPVLLHTLRVFDTHPQVNEIVVVAAARETERVRELLRNQGLSKVTHVIPGGAERQESVFRGLEFLSTEWVLVHDAVRPFVTHELIDALLQAVRLHEAAILAVPLKDTVKMVGDAGVVEKTPDRSRLWAVQTPQAFRRTLLEDAHRRAAETGLLGTDDAMLVEELGAKVRVVPGDYANIKLTTPEDLVVAEAILTMRRNSE</sequence>
<dbReference type="EC" id="2.7.7.60" evidence="7"/>
<evidence type="ECO:0000256" key="5">
    <source>
        <dbReference type="ARBA" id="ARBA00022695"/>
    </source>
</evidence>
<keyword evidence="10" id="KW-1185">Reference proteome</keyword>
<name>A0A2T0LBI7_9BACL</name>
<dbReference type="CDD" id="cd02516">
    <property type="entry name" value="CDP-ME_synthetase"/>
    <property type="match status" value="1"/>
</dbReference>
<dbReference type="SUPFAM" id="SSF53448">
    <property type="entry name" value="Nucleotide-diphospho-sugar transferases"/>
    <property type="match status" value="1"/>
</dbReference>
<comment type="similarity">
    <text evidence="3 7">Belongs to the IspD/TarI cytidylyltransferase family. IspD subfamily.</text>
</comment>
<comment type="function">
    <text evidence="7">Catalyzes the formation of 4-diphosphocytidyl-2-C-methyl-D-erythritol from CTP and 2-C-methyl-D-erythritol 4-phosphate (MEP).</text>
</comment>
<evidence type="ECO:0000313" key="10">
    <source>
        <dbReference type="Proteomes" id="UP000237797"/>
    </source>
</evidence>
<feature type="region of interest" description="Disordered" evidence="8">
    <location>
        <begin position="1"/>
        <end position="35"/>
    </location>
</feature>